<comment type="caution">
    <text evidence="1">The sequence shown here is derived from an EMBL/GenBank/DDBJ whole genome shotgun (WGS) entry which is preliminary data.</text>
</comment>
<dbReference type="EMBL" id="JARJCW010000011">
    <property type="protein sequence ID" value="KAJ7219566.1"/>
    <property type="molecule type" value="Genomic_DNA"/>
</dbReference>
<sequence length="259" mass="29019">MPFLNNVFDRDLEIPELSKSRMRPKLLFNGDQATQLVYTARLHNTSSILGAELFLAIAMQLLKFTSQDIFNATLVDVATDKAAFRLTTNIIAGPSDLARRQTEIRDGAGAVVGIIGWVGRTPHEITILDESVGGLVDLFATKTIQFIPKEISIPTRFDTEYLWTATPDSLYLLDYDSETRMAEFHVHTPSLKSMHRQISGRGATYLELSSHPLGFASDVEILVSLLMLDILRRSRFDLPPMFGPPSRLHQVWPSHLSHS</sequence>
<proteinExistence type="predicted"/>
<accession>A0AAD6YG57</accession>
<reference evidence="1" key="1">
    <citation type="submission" date="2023-03" db="EMBL/GenBank/DDBJ databases">
        <title>Massive genome expansion in bonnet fungi (Mycena s.s.) driven by repeated elements and novel gene families across ecological guilds.</title>
        <authorList>
            <consortium name="Lawrence Berkeley National Laboratory"/>
            <person name="Harder C.B."/>
            <person name="Miyauchi S."/>
            <person name="Viragh M."/>
            <person name="Kuo A."/>
            <person name="Thoen E."/>
            <person name="Andreopoulos B."/>
            <person name="Lu D."/>
            <person name="Skrede I."/>
            <person name="Drula E."/>
            <person name="Henrissat B."/>
            <person name="Morin E."/>
            <person name="Kohler A."/>
            <person name="Barry K."/>
            <person name="LaButti K."/>
            <person name="Morin E."/>
            <person name="Salamov A."/>
            <person name="Lipzen A."/>
            <person name="Mereny Z."/>
            <person name="Hegedus B."/>
            <person name="Baldrian P."/>
            <person name="Stursova M."/>
            <person name="Weitz H."/>
            <person name="Taylor A."/>
            <person name="Grigoriev I.V."/>
            <person name="Nagy L.G."/>
            <person name="Martin F."/>
            <person name="Kauserud H."/>
        </authorList>
    </citation>
    <scope>NUCLEOTIDE SEQUENCE</scope>
    <source>
        <strain evidence="1">9144</strain>
    </source>
</reference>
<protein>
    <submittedName>
        <fullName evidence="1">Uncharacterized protein</fullName>
    </submittedName>
</protein>
<keyword evidence="2" id="KW-1185">Reference proteome</keyword>
<name>A0AAD6YG57_9AGAR</name>
<evidence type="ECO:0000313" key="1">
    <source>
        <dbReference type="EMBL" id="KAJ7219566.1"/>
    </source>
</evidence>
<organism evidence="1 2">
    <name type="scientific">Mycena pura</name>
    <dbReference type="NCBI Taxonomy" id="153505"/>
    <lineage>
        <taxon>Eukaryota</taxon>
        <taxon>Fungi</taxon>
        <taxon>Dikarya</taxon>
        <taxon>Basidiomycota</taxon>
        <taxon>Agaricomycotina</taxon>
        <taxon>Agaricomycetes</taxon>
        <taxon>Agaricomycetidae</taxon>
        <taxon>Agaricales</taxon>
        <taxon>Marasmiineae</taxon>
        <taxon>Mycenaceae</taxon>
        <taxon>Mycena</taxon>
    </lineage>
</organism>
<dbReference type="Proteomes" id="UP001219525">
    <property type="component" value="Unassembled WGS sequence"/>
</dbReference>
<gene>
    <name evidence="1" type="ORF">GGX14DRAFT_592775</name>
</gene>
<evidence type="ECO:0000313" key="2">
    <source>
        <dbReference type="Proteomes" id="UP001219525"/>
    </source>
</evidence>
<dbReference type="AlphaFoldDB" id="A0AAD6YG57"/>